<evidence type="ECO:0000313" key="3">
    <source>
        <dbReference type="Proteomes" id="UP000186601"/>
    </source>
</evidence>
<keyword evidence="3" id="KW-1185">Reference proteome</keyword>
<evidence type="ECO:0000313" key="2">
    <source>
        <dbReference type="EMBL" id="PSR74539.1"/>
    </source>
</evidence>
<accession>A0A2R6NPU7</accession>
<dbReference type="Proteomes" id="UP000186601">
    <property type="component" value="Unassembled WGS sequence"/>
</dbReference>
<feature type="region of interest" description="Disordered" evidence="1">
    <location>
        <begin position="68"/>
        <end position="90"/>
    </location>
</feature>
<feature type="compositionally biased region" description="Polar residues" evidence="1">
    <location>
        <begin position="1"/>
        <end position="19"/>
    </location>
</feature>
<reference evidence="2 3" key="1">
    <citation type="submission" date="2018-02" db="EMBL/GenBank/DDBJ databases">
        <title>Genome sequence of the basidiomycete white-rot fungus Phlebia centrifuga.</title>
        <authorList>
            <person name="Granchi Z."/>
            <person name="Peng M."/>
            <person name="de Vries R.P."/>
            <person name="Hilden K."/>
            <person name="Makela M.R."/>
            <person name="Grigoriev I."/>
            <person name="Riley R."/>
        </authorList>
    </citation>
    <scope>NUCLEOTIDE SEQUENCE [LARGE SCALE GENOMIC DNA]</scope>
    <source>
        <strain evidence="2 3">FBCC195</strain>
    </source>
</reference>
<protein>
    <submittedName>
        <fullName evidence="2">Uncharacterized protein</fullName>
    </submittedName>
</protein>
<proteinExistence type="predicted"/>
<feature type="region of interest" description="Disordered" evidence="1">
    <location>
        <begin position="1"/>
        <end position="46"/>
    </location>
</feature>
<organism evidence="2 3">
    <name type="scientific">Hermanssonia centrifuga</name>
    <dbReference type="NCBI Taxonomy" id="98765"/>
    <lineage>
        <taxon>Eukaryota</taxon>
        <taxon>Fungi</taxon>
        <taxon>Dikarya</taxon>
        <taxon>Basidiomycota</taxon>
        <taxon>Agaricomycotina</taxon>
        <taxon>Agaricomycetes</taxon>
        <taxon>Polyporales</taxon>
        <taxon>Meruliaceae</taxon>
        <taxon>Hermanssonia</taxon>
    </lineage>
</organism>
<sequence length="133" mass="15113">MKRDQTPNVPQTDKNSNVPVTFPTKPSRASTSRTRVPFPTPPIDGLQDSSPIVSSFCVKRTVRAPVRAAPAAASQPAWPPPITQTTKKKDMHNFSRKLGLYLFRWAFYSPSYAFELEATEAYRRRCGRRERMN</sequence>
<comment type="caution">
    <text evidence="2">The sequence shown here is derived from an EMBL/GenBank/DDBJ whole genome shotgun (WGS) entry which is preliminary data.</text>
</comment>
<dbReference type="EMBL" id="MLYV02000976">
    <property type="protein sequence ID" value="PSR74539.1"/>
    <property type="molecule type" value="Genomic_DNA"/>
</dbReference>
<gene>
    <name evidence="2" type="ORF">PHLCEN_2v9716</name>
</gene>
<dbReference type="AlphaFoldDB" id="A0A2R6NPU7"/>
<name>A0A2R6NPU7_9APHY</name>
<dbReference type="OrthoDB" id="4047027at2759"/>
<evidence type="ECO:0000256" key="1">
    <source>
        <dbReference type="SAM" id="MobiDB-lite"/>
    </source>
</evidence>